<dbReference type="Proteomes" id="UP000000447">
    <property type="component" value="Chromosome"/>
</dbReference>
<feature type="compositionally biased region" description="Basic and acidic residues" evidence="1">
    <location>
        <begin position="160"/>
        <end position="175"/>
    </location>
</feature>
<dbReference type="eggNOG" id="COG2010">
    <property type="taxonomic scope" value="Bacteria"/>
</dbReference>
<sequence length="193" mass="21347">MAQPQTLRRVQRSTRGKRIALVVGGTLLTLFLALQGVALALPRTNPPVVAEPAWDSPQTRELFMRACGDCHSNQTNWRWYTYVAPAAFLAYRDVIEGRQKCNVSEWGSGGEAKCDESVEQIREGKMPPWFYLPLHPEANLSAQEKDQLIRGLLATFGEGGGERERRGEPGTRPGEDESGEEGARTSPLALRLA</sequence>
<reference evidence="3 4" key="1">
    <citation type="journal article" date="2009" name="PLoS ONE">
        <title>Complete genome sequence of the aerobic CO-oxidizing thermophile Thermomicrobium roseum.</title>
        <authorList>
            <person name="Wu D."/>
            <person name="Raymond J."/>
            <person name="Wu M."/>
            <person name="Chatterji S."/>
            <person name="Ren Q."/>
            <person name="Graham J.E."/>
            <person name="Bryant D.A."/>
            <person name="Robb F."/>
            <person name="Colman A."/>
            <person name="Tallon L.J."/>
            <person name="Badger J.H."/>
            <person name="Madupu R."/>
            <person name="Ward N.L."/>
            <person name="Eisen J.A."/>
        </authorList>
    </citation>
    <scope>NUCLEOTIDE SEQUENCE [LARGE SCALE GENOMIC DNA]</scope>
    <source>
        <strain evidence="4">ATCC 27502 / DSM 5159 / P-2</strain>
    </source>
</reference>
<gene>
    <name evidence="3" type="ordered locus">trd_1689</name>
</gene>
<dbReference type="EMBL" id="CP001275">
    <property type="protein sequence ID" value="ACM05505.1"/>
    <property type="molecule type" value="Genomic_DNA"/>
</dbReference>
<keyword evidence="4" id="KW-1185">Reference proteome</keyword>
<protein>
    <recommendedName>
        <fullName evidence="2">Haem-binding domain-containing protein</fullName>
    </recommendedName>
</protein>
<dbReference type="AlphaFoldDB" id="B9L0X9"/>
<accession>B9L0X9</accession>
<dbReference type="OrthoDB" id="196738at2"/>
<dbReference type="Pfam" id="PF14376">
    <property type="entry name" value="Haem_bd"/>
    <property type="match status" value="1"/>
</dbReference>
<feature type="domain" description="Haem-binding" evidence="2">
    <location>
        <begin position="28"/>
        <end position="156"/>
    </location>
</feature>
<dbReference type="SMART" id="SM01235">
    <property type="entry name" value="Haem_bd"/>
    <property type="match status" value="1"/>
</dbReference>
<dbReference type="InterPro" id="IPR025992">
    <property type="entry name" value="Haem-bd"/>
</dbReference>
<dbReference type="GO" id="GO:0009055">
    <property type="term" value="F:electron transfer activity"/>
    <property type="evidence" value="ECO:0007669"/>
    <property type="project" value="InterPro"/>
</dbReference>
<evidence type="ECO:0000256" key="1">
    <source>
        <dbReference type="SAM" id="MobiDB-lite"/>
    </source>
</evidence>
<dbReference type="HOGENOM" id="CLU_120447_0_0_0"/>
<dbReference type="GO" id="GO:0020037">
    <property type="term" value="F:heme binding"/>
    <property type="evidence" value="ECO:0007669"/>
    <property type="project" value="InterPro"/>
</dbReference>
<dbReference type="STRING" id="309801.trd_1689"/>
<name>B9L0X9_THERP</name>
<dbReference type="RefSeq" id="WP_015922632.1">
    <property type="nucleotide sequence ID" value="NC_011959.1"/>
</dbReference>
<proteinExistence type="predicted"/>
<evidence type="ECO:0000313" key="4">
    <source>
        <dbReference type="Proteomes" id="UP000000447"/>
    </source>
</evidence>
<evidence type="ECO:0000259" key="2">
    <source>
        <dbReference type="SMART" id="SM01235"/>
    </source>
</evidence>
<dbReference type="SUPFAM" id="SSF46626">
    <property type="entry name" value="Cytochrome c"/>
    <property type="match status" value="1"/>
</dbReference>
<dbReference type="InterPro" id="IPR036909">
    <property type="entry name" value="Cyt_c-like_dom_sf"/>
</dbReference>
<dbReference type="KEGG" id="tro:trd_1689"/>
<organism evidence="3 4">
    <name type="scientific">Thermomicrobium roseum (strain ATCC 27502 / DSM 5159 / P-2)</name>
    <dbReference type="NCBI Taxonomy" id="309801"/>
    <lineage>
        <taxon>Bacteria</taxon>
        <taxon>Pseudomonadati</taxon>
        <taxon>Thermomicrobiota</taxon>
        <taxon>Thermomicrobia</taxon>
        <taxon>Thermomicrobiales</taxon>
        <taxon>Thermomicrobiaceae</taxon>
        <taxon>Thermomicrobium</taxon>
    </lineage>
</organism>
<feature type="region of interest" description="Disordered" evidence="1">
    <location>
        <begin position="155"/>
        <end position="193"/>
    </location>
</feature>
<evidence type="ECO:0000313" key="3">
    <source>
        <dbReference type="EMBL" id="ACM05505.1"/>
    </source>
</evidence>